<sequence>MVRALMANMAAIYLLFLVTGCASDTYISANSDILNQSKKSETIKEYLIGVDDTVNINVWRNAELSVSVPVRPDGKISMPLIGDVRAAGYTPEQVSQAIQNKLKDYVRDPNVTLMVTGLRSHEYLTRLRITGAVANPSSLNYRQGMTVLDAILAAGSVNDFAAPNDTKLYREINGKIRVISIYLDDILNKGRLETNIHLRPGDILTVPERLF</sequence>
<evidence type="ECO:0000259" key="2">
    <source>
        <dbReference type="Pfam" id="PF02563"/>
    </source>
</evidence>
<dbReference type="EMBL" id="UOFG01000045">
    <property type="protein sequence ID" value="VAW58666.1"/>
    <property type="molecule type" value="Genomic_DNA"/>
</dbReference>
<reference evidence="4" key="1">
    <citation type="submission" date="2018-06" db="EMBL/GenBank/DDBJ databases">
        <authorList>
            <person name="Zhirakovskaya E."/>
        </authorList>
    </citation>
    <scope>NUCLEOTIDE SEQUENCE</scope>
</reference>
<dbReference type="PROSITE" id="PS51257">
    <property type="entry name" value="PROKAR_LIPOPROTEIN"/>
    <property type="match status" value="1"/>
</dbReference>
<dbReference type="Pfam" id="PF02563">
    <property type="entry name" value="Poly_export"/>
    <property type="match status" value="1"/>
</dbReference>
<evidence type="ECO:0000313" key="4">
    <source>
        <dbReference type="EMBL" id="VAW58666.1"/>
    </source>
</evidence>
<dbReference type="InterPro" id="IPR017477">
    <property type="entry name" value="PEP-CTERM_polysacc_export"/>
</dbReference>
<evidence type="ECO:0000259" key="3">
    <source>
        <dbReference type="Pfam" id="PF10531"/>
    </source>
</evidence>
<evidence type="ECO:0000256" key="1">
    <source>
        <dbReference type="ARBA" id="ARBA00022729"/>
    </source>
</evidence>
<dbReference type="AlphaFoldDB" id="A0A3B0XQN7"/>
<proteinExistence type="predicted"/>
<gene>
    <name evidence="4" type="ORF">MNBD_GAMMA11-2956</name>
</gene>
<feature type="domain" description="Soluble ligand binding" evidence="3">
    <location>
        <begin position="128"/>
        <end position="179"/>
    </location>
</feature>
<accession>A0A3B0XQN7</accession>
<name>A0A3B0XQN7_9ZZZZ</name>
<dbReference type="Gene3D" id="3.10.560.10">
    <property type="entry name" value="Outer membrane lipoprotein wza domain like"/>
    <property type="match status" value="1"/>
</dbReference>
<dbReference type="Gene3D" id="3.30.1950.10">
    <property type="entry name" value="wza like domain"/>
    <property type="match status" value="1"/>
</dbReference>
<protein>
    <submittedName>
        <fullName evidence="4">FIG123464: Polysaccharide export protein</fullName>
    </submittedName>
</protein>
<dbReference type="PANTHER" id="PTHR33619:SF3">
    <property type="entry name" value="POLYSACCHARIDE EXPORT PROTEIN GFCE-RELATED"/>
    <property type="match status" value="1"/>
</dbReference>
<dbReference type="InterPro" id="IPR019554">
    <property type="entry name" value="Soluble_ligand-bd"/>
</dbReference>
<dbReference type="PANTHER" id="PTHR33619">
    <property type="entry name" value="POLYSACCHARIDE EXPORT PROTEIN GFCE-RELATED"/>
    <property type="match status" value="1"/>
</dbReference>
<dbReference type="InterPro" id="IPR049712">
    <property type="entry name" value="Poly_export"/>
</dbReference>
<dbReference type="GO" id="GO:0015159">
    <property type="term" value="F:polysaccharide transmembrane transporter activity"/>
    <property type="evidence" value="ECO:0007669"/>
    <property type="project" value="InterPro"/>
</dbReference>
<dbReference type="NCBIfam" id="TIGR03027">
    <property type="entry name" value="pepcterm_export"/>
    <property type="match status" value="1"/>
</dbReference>
<organism evidence="4">
    <name type="scientific">hydrothermal vent metagenome</name>
    <dbReference type="NCBI Taxonomy" id="652676"/>
    <lineage>
        <taxon>unclassified sequences</taxon>
        <taxon>metagenomes</taxon>
        <taxon>ecological metagenomes</taxon>
    </lineage>
</organism>
<dbReference type="InterPro" id="IPR003715">
    <property type="entry name" value="Poly_export_N"/>
</dbReference>
<feature type="domain" description="Polysaccharide export protein N-terminal" evidence="2">
    <location>
        <begin position="44"/>
        <end position="115"/>
    </location>
</feature>
<dbReference type="Pfam" id="PF10531">
    <property type="entry name" value="SLBB"/>
    <property type="match status" value="1"/>
</dbReference>
<keyword evidence="1" id="KW-0732">Signal</keyword>